<evidence type="ECO:0000256" key="5">
    <source>
        <dbReference type="ARBA" id="ARBA00022741"/>
    </source>
</evidence>
<reference evidence="13 14" key="1">
    <citation type="submission" date="2023-07" db="EMBL/GenBank/DDBJ databases">
        <title>Sequencing the genomes of 1000 actinobacteria strains.</title>
        <authorList>
            <person name="Klenk H.-P."/>
        </authorList>
    </citation>
    <scope>NUCLEOTIDE SEQUENCE [LARGE SCALE GENOMIC DNA]</scope>
    <source>
        <strain evidence="13 14">DSM 14555</strain>
    </source>
</reference>
<evidence type="ECO:0000259" key="11">
    <source>
        <dbReference type="Pfam" id="PF02518"/>
    </source>
</evidence>
<dbReference type="RefSeq" id="WP_309800959.1">
    <property type="nucleotide sequence ID" value="NZ_BAAAHY010000006.1"/>
</dbReference>
<feature type="transmembrane region" description="Helical" evidence="10">
    <location>
        <begin position="113"/>
        <end position="132"/>
    </location>
</feature>
<dbReference type="PANTHER" id="PTHR24421:SF10">
    <property type="entry name" value="NITRATE_NITRITE SENSOR PROTEIN NARQ"/>
    <property type="match status" value="1"/>
</dbReference>
<dbReference type="CDD" id="cd16917">
    <property type="entry name" value="HATPase_UhpB-NarQ-NarX-like"/>
    <property type="match status" value="1"/>
</dbReference>
<keyword evidence="14" id="KW-1185">Reference proteome</keyword>
<dbReference type="PANTHER" id="PTHR24421">
    <property type="entry name" value="NITRATE/NITRITE SENSOR PROTEIN NARX-RELATED"/>
    <property type="match status" value="1"/>
</dbReference>
<evidence type="ECO:0000256" key="6">
    <source>
        <dbReference type="ARBA" id="ARBA00022777"/>
    </source>
</evidence>
<keyword evidence="4" id="KW-0808">Transferase</keyword>
<evidence type="ECO:0000256" key="10">
    <source>
        <dbReference type="SAM" id="Phobius"/>
    </source>
</evidence>
<dbReference type="Gene3D" id="3.30.565.10">
    <property type="entry name" value="Histidine kinase-like ATPase, C-terminal domain"/>
    <property type="match status" value="1"/>
</dbReference>
<evidence type="ECO:0000256" key="2">
    <source>
        <dbReference type="ARBA" id="ARBA00012438"/>
    </source>
</evidence>
<feature type="coiled-coil region" evidence="9">
    <location>
        <begin position="180"/>
        <end position="207"/>
    </location>
</feature>
<dbReference type="InterPro" id="IPR036890">
    <property type="entry name" value="HATPase_C_sf"/>
</dbReference>
<proteinExistence type="predicted"/>
<keyword evidence="6 13" id="KW-0418">Kinase</keyword>
<evidence type="ECO:0000256" key="4">
    <source>
        <dbReference type="ARBA" id="ARBA00022679"/>
    </source>
</evidence>
<dbReference type="Proteomes" id="UP001185069">
    <property type="component" value="Unassembled WGS sequence"/>
</dbReference>
<comment type="catalytic activity">
    <reaction evidence="1">
        <text>ATP + protein L-histidine = ADP + protein N-phospho-L-histidine.</text>
        <dbReference type="EC" id="2.7.13.3"/>
    </reaction>
</comment>
<keyword evidence="5" id="KW-0547">Nucleotide-binding</keyword>
<dbReference type="Pfam" id="PF02518">
    <property type="entry name" value="HATPase_c"/>
    <property type="match status" value="1"/>
</dbReference>
<dbReference type="InterPro" id="IPR003594">
    <property type="entry name" value="HATPase_dom"/>
</dbReference>
<keyword evidence="9" id="KW-0175">Coiled coil</keyword>
<feature type="transmembrane region" description="Helical" evidence="10">
    <location>
        <begin position="35"/>
        <end position="55"/>
    </location>
</feature>
<evidence type="ECO:0000256" key="7">
    <source>
        <dbReference type="ARBA" id="ARBA00022840"/>
    </source>
</evidence>
<feature type="transmembrane region" description="Helical" evidence="10">
    <location>
        <begin position="85"/>
        <end position="106"/>
    </location>
</feature>
<dbReference type="Gene3D" id="1.20.5.1930">
    <property type="match status" value="1"/>
</dbReference>
<feature type="transmembrane region" description="Helical" evidence="10">
    <location>
        <begin position="7"/>
        <end position="29"/>
    </location>
</feature>
<evidence type="ECO:0000259" key="12">
    <source>
        <dbReference type="Pfam" id="PF07730"/>
    </source>
</evidence>
<sequence length="406" mass="43796">MKHVYRCAASWGAPVVALLFFAAGSLLVFDRPSWFWLWGQDWMIIYRFLLPILLAMAFSARFPAASVLVALLTLIGQFSGFLPTMFGVIDLPTYFGLVAVFFFAAFNGNRATLWLSVAGSVLAAALVGAMIADLGARDWQRASSTPWVIWGSYFGEAPQFLVLFLLAVVAGYALKTGRERSSLQAEKAEAEDARRQIELELARSEERNRISHELHDVLGHSLAVVIAQADGARYLAAQRPEAVPQALSEISLAARGALNDAQAVFEDSAENSPGLAELPDLLQTVRETGLPVDWLESGERRPLGPALQLALYRVVQESLTNALKHGGTDARVEVALSWQEDHLTISIDSANGADPAGPSGGGHGISGMRQRTAALGGSLLAEPTSIGFLVRAVFPIKEFPAEQVVL</sequence>
<gene>
    <name evidence="13" type="ORF">JOE69_003495</name>
</gene>
<keyword evidence="3" id="KW-0597">Phosphoprotein</keyword>
<evidence type="ECO:0000256" key="9">
    <source>
        <dbReference type="SAM" id="Coils"/>
    </source>
</evidence>
<feature type="transmembrane region" description="Helical" evidence="10">
    <location>
        <begin position="152"/>
        <end position="174"/>
    </location>
</feature>
<keyword evidence="8" id="KW-0902">Two-component regulatory system</keyword>
<evidence type="ECO:0000256" key="1">
    <source>
        <dbReference type="ARBA" id="ARBA00000085"/>
    </source>
</evidence>
<feature type="transmembrane region" description="Helical" evidence="10">
    <location>
        <begin position="62"/>
        <end position="79"/>
    </location>
</feature>
<comment type="caution">
    <text evidence="13">The sequence shown here is derived from an EMBL/GenBank/DDBJ whole genome shotgun (WGS) entry which is preliminary data.</text>
</comment>
<protein>
    <recommendedName>
        <fullName evidence="2">histidine kinase</fullName>
        <ecNumber evidence="2">2.7.13.3</ecNumber>
    </recommendedName>
</protein>
<evidence type="ECO:0000256" key="8">
    <source>
        <dbReference type="ARBA" id="ARBA00023012"/>
    </source>
</evidence>
<organism evidence="13 14">
    <name type="scientific">Arthrobacter russicus</name>
    <dbReference type="NCBI Taxonomy" id="172040"/>
    <lineage>
        <taxon>Bacteria</taxon>
        <taxon>Bacillati</taxon>
        <taxon>Actinomycetota</taxon>
        <taxon>Actinomycetes</taxon>
        <taxon>Micrococcales</taxon>
        <taxon>Micrococcaceae</taxon>
        <taxon>Arthrobacter</taxon>
    </lineage>
</organism>
<feature type="domain" description="Histidine kinase/HSP90-like ATPase" evidence="11">
    <location>
        <begin position="308"/>
        <end position="393"/>
    </location>
</feature>
<dbReference type="InterPro" id="IPR011712">
    <property type="entry name" value="Sig_transdc_His_kin_sub3_dim/P"/>
</dbReference>
<dbReference type="GO" id="GO:0016301">
    <property type="term" value="F:kinase activity"/>
    <property type="evidence" value="ECO:0007669"/>
    <property type="project" value="UniProtKB-KW"/>
</dbReference>
<accession>A0ABU1JFM6</accession>
<keyword evidence="7" id="KW-0067">ATP-binding</keyword>
<name>A0ABU1JFM6_9MICC</name>
<dbReference type="EMBL" id="JAVDQF010000001">
    <property type="protein sequence ID" value="MDR6271257.1"/>
    <property type="molecule type" value="Genomic_DNA"/>
</dbReference>
<dbReference type="Pfam" id="PF07730">
    <property type="entry name" value="HisKA_3"/>
    <property type="match status" value="1"/>
</dbReference>
<evidence type="ECO:0000313" key="14">
    <source>
        <dbReference type="Proteomes" id="UP001185069"/>
    </source>
</evidence>
<keyword evidence="10" id="KW-1133">Transmembrane helix</keyword>
<dbReference type="InterPro" id="IPR050482">
    <property type="entry name" value="Sensor_HK_TwoCompSys"/>
</dbReference>
<keyword evidence="10" id="KW-0812">Transmembrane</keyword>
<evidence type="ECO:0000313" key="13">
    <source>
        <dbReference type="EMBL" id="MDR6271257.1"/>
    </source>
</evidence>
<evidence type="ECO:0000256" key="3">
    <source>
        <dbReference type="ARBA" id="ARBA00022553"/>
    </source>
</evidence>
<feature type="domain" description="Signal transduction histidine kinase subgroup 3 dimerisation and phosphoacceptor" evidence="12">
    <location>
        <begin position="206"/>
        <end position="264"/>
    </location>
</feature>
<keyword evidence="10" id="KW-0472">Membrane</keyword>
<dbReference type="SUPFAM" id="SSF55874">
    <property type="entry name" value="ATPase domain of HSP90 chaperone/DNA topoisomerase II/histidine kinase"/>
    <property type="match status" value="1"/>
</dbReference>
<dbReference type="EC" id="2.7.13.3" evidence="2"/>